<evidence type="ECO:0000313" key="2">
    <source>
        <dbReference type="Proteomes" id="UP001328107"/>
    </source>
</evidence>
<dbReference type="PANTHER" id="PTHR23020">
    <property type="entry name" value="UNCHARACTERIZED NUCLEAR HORMONE RECEPTOR-RELATED"/>
    <property type="match status" value="1"/>
</dbReference>
<organism evidence="1 2">
    <name type="scientific">Pristionchus mayeri</name>
    <dbReference type="NCBI Taxonomy" id="1317129"/>
    <lineage>
        <taxon>Eukaryota</taxon>
        <taxon>Metazoa</taxon>
        <taxon>Ecdysozoa</taxon>
        <taxon>Nematoda</taxon>
        <taxon>Chromadorea</taxon>
        <taxon>Rhabditida</taxon>
        <taxon>Rhabditina</taxon>
        <taxon>Diplogasteromorpha</taxon>
        <taxon>Diplogasteroidea</taxon>
        <taxon>Neodiplogasteridae</taxon>
        <taxon>Pristionchus</taxon>
    </lineage>
</organism>
<keyword evidence="2" id="KW-1185">Reference proteome</keyword>
<sequence>GILGTSVTWGDFEARFRSSLGTEARLGANKSVVDIGDGNGYVSFCGLITCDWVGAAEDENLPPSVVLKIPSILPLRRLNEVLPEGQKMFDFDE</sequence>
<comment type="caution">
    <text evidence="1">The sequence shown here is derived from an EMBL/GenBank/DDBJ whole genome shotgun (WGS) entry which is preliminary data.</text>
</comment>
<protein>
    <submittedName>
        <fullName evidence="1">Uncharacterized protein</fullName>
    </submittedName>
</protein>
<dbReference type="Proteomes" id="UP001328107">
    <property type="component" value="Unassembled WGS sequence"/>
</dbReference>
<dbReference type="PANTHER" id="PTHR23020:SF8">
    <property type="entry name" value="CHK KINASE-LIKE DOMAIN-CONTAINING PROTEIN"/>
    <property type="match status" value="1"/>
</dbReference>
<dbReference type="Pfam" id="PF07914">
    <property type="entry name" value="DUF1679"/>
    <property type="match status" value="1"/>
</dbReference>
<dbReference type="InterPro" id="IPR012877">
    <property type="entry name" value="Dhs-27"/>
</dbReference>
<proteinExistence type="predicted"/>
<feature type="non-terminal residue" evidence="1">
    <location>
        <position position="93"/>
    </location>
</feature>
<dbReference type="EMBL" id="BTRK01000003">
    <property type="protein sequence ID" value="GMR41293.1"/>
    <property type="molecule type" value="Genomic_DNA"/>
</dbReference>
<accession>A0AAN4ZMM9</accession>
<dbReference type="InterPro" id="IPR052961">
    <property type="entry name" value="Oxido-Kinase-like_Enzymes"/>
</dbReference>
<evidence type="ECO:0000313" key="1">
    <source>
        <dbReference type="EMBL" id="GMR41293.1"/>
    </source>
</evidence>
<reference evidence="2" key="1">
    <citation type="submission" date="2022-10" db="EMBL/GenBank/DDBJ databases">
        <title>Genome assembly of Pristionchus species.</title>
        <authorList>
            <person name="Yoshida K."/>
            <person name="Sommer R.J."/>
        </authorList>
    </citation>
    <scope>NUCLEOTIDE SEQUENCE [LARGE SCALE GENOMIC DNA]</scope>
    <source>
        <strain evidence="2">RS5460</strain>
    </source>
</reference>
<gene>
    <name evidence="1" type="ORF">PMAYCL1PPCAC_11488</name>
</gene>
<name>A0AAN4ZMM9_9BILA</name>
<feature type="non-terminal residue" evidence="1">
    <location>
        <position position="1"/>
    </location>
</feature>
<dbReference type="AlphaFoldDB" id="A0AAN4ZMM9"/>